<reference evidence="2" key="1">
    <citation type="submission" date="2022-07" db="EMBL/GenBank/DDBJ databases">
        <authorList>
            <person name="Jung M.-Y."/>
            <person name="Lee M."/>
        </authorList>
    </citation>
    <scope>NUCLEOTIDE SEQUENCE</scope>
    <source>
        <strain evidence="2">S8</strain>
    </source>
</reference>
<feature type="transmembrane region" description="Helical" evidence="1">
    <location>
        <begin position="13"/>
        <end position="36"/>
    </location>
</feature>
<gene>
    <name evidence="2" type="ORF">NPA36_09985</name>
</gene>
<dbReference type="Proteomes" id="UP001059480">
    <property type="component" value="Unassembled WGS sequence"/>
</dbReference>
<keyword evidence="1" id="KW-0472">Membrane</keyword>
<evidence type="ECO:0000313" key="2">
    <source>
        <dbReference type="EMBL" id="MCQ9210863.1"/>
    </source>
</evidence>
<keyword evidence="1" id="KW-0812">Transmembrane</keyword>
<accession>A0ABT1WQU1</accession>
<comment type="caution">
    <text evidence="2">The sequence shown here is derived from an EMBL/GenBank/DDBJ whole genome shotgun (WGS) entry which is preliminary data.</text>
</comment>
<keyword evidence="3" id="KW-1185">Reference proteome</keyword>
<sequence length="45" mass="5233">MLSGRGCGVVNDVLFWLLDWALLENFFIILGIEFWVQKYGWAKSP</sequence>
<protein>
    <submittedName>
        <fullName evidence="2">Uncharacterized protein</fullName>
    </submittedName>
</protein>
<evidence type="ECO:0000256" key="1">
    <source>
        <dbReference type="SAM" id="Phobius"/>
    </source>
</evidence>
<evidence type="ECO:0000313" key="3">
    <source>
        <dbReference type="Proteomes" id="UP001059480"/>
    </source>
</evidence>
<dbReference type="RefSeq" id="WP_256945974.1">
    <property type="nucleotide sequence ID" value="NZ_JANHNZ010000017.1"/>
</dbReference>
<reference evidence="2" key="3">
    <citation type="journal article" date="2023" name="Microbiol. Resour. Announc.">
        <title>Draft Genome Sequence of Granulicatella sp. Strain S8, Isolated from a Marine Fish, Seriola quinqueradiata.</title>
        <authorList>
            <person name="Lee M."/>
            <person name="Farooq A."/>
            <person name="Jeong J.B."/>
            <person name="Jung M.Y."/>
        </authorList>
    </citation>
    <scope>NUCLEOTIDE SEQUENCE</scope>
    <source>
        <strain evidence="2">S8</strain>
    </source>
</reference>
<name>A0ABT1WQU1_9LACT</name>
<dbReference type="EMBL" id="JANHNZ010000017">
    <property type="protein sequence ID" value="MCQ9210863.1"/>
    <property type="molecule type" value="Genomic_DNA"/>
</dbReference>
<organism evidence="2 3">
    <name type="scientific">Granulicatella seriolae</name>
    <dbReference type="NCBI Taxonomy" id="2967226"/>
    <lineage>
        <taxon>Bacteria</taxon>
        <taxon>Bacillati</taxon>
        <taxon>Bacillota</taxon>
        <taxon>Bacilli</taxon>
        <taxon>Lactobacillales</taxon>
        <taxon>Carnobacteriaceae</taxon>
        <taxon>Granulicatella</taxon>
    </lineage>
</organism>
<keyword evidence="1" id="KW-1133">Transmembrane helix</keyword>
<proteinExistence type="predicted"/>
<reference evidence="2" key="2">
    <citation type="journal article" date="2023" name="Curr. Microbiol.">
        <title>Granulicatella seriolae sp. nov., a Novel Facultative Anaerobe Isolated from Yellowtail Marine Fish.</title>
        <authorList>
            <person name="Lee M."/>
            <person name="Choi Y.J."/>
            <person name="Farooq A."/>
            <person name="Jeong J.B."/>
            <person name="Jung M.Y."/>
        </authorList>
    </citation>
    <scope>NUCLEOTIDE SEQUENCE</scope>
    <source>
        <strain evidence="2">S8</strain>
    </source>
</reference>